<dbReference type="InterPro" id="IPR019734">
    <property type="entry name" value="TPR_rpt"/>
</dbReference>
<proteinExistence type="predicted"/>
<reference evidence="4" key="1">
    <citation type="submission" date="2016-09" db="EMBL/GenBank/DDBJ databases">
        <authorList>
            <person name="Koehorst J."/>
        </authorList>
    </citation>
    <scope>NUCLEOTIDE SEQUENCE [LARGE SCALE GENOMIC DNA]</scope>
</reference>
<dbReference type="STRING" id="1679444.PYTT_2470"/>
<accession>A0A1C7PAA7</accession>
<name>A0A1C7PAA7_9BACT</name>
<keyword evidence="1" id="KW-0802">TPR repeat</keyword>
<evidence type="ECO:0000256" key="1">
    <source>
        <dbReference type="PROSITE-ProRule" id="PRU00339"/>
    </source>
</evidence>
<feature type="chain" id="PRO_5014266433" evidence="2">
    <location>
        <begin position="22"/>
        <end position="825"/>
    </location>
</feature>
<dbReference type="Proteomes" id="UP000176204">
    <property type="component" value="Chromosome I"/>
</dbReference>
<evidence type="ECO:0000256" key="2">
    <source>
        <dbReference type="SAM" id="SignalP"/>
    </source>
</evidence>
<protein>
    <submittedName>
        <fullName evidence="3">Tetratricopeptide repeat</fullName>
    </submittedName>
</protein>
<dbReference type="InterPro" id="IPR011990">
    <property type="entry name" value="TPR-like_helical_dom_sf"/>
</dbReference>
<feature type="repeat" description="TPR" evidence="1">
    <location>
        <begin position="475"/>
        <end position="508"/>
    </location>
</feature>
<keyword evidence="2" id="KW-0732">Signal</keyword>
<dbReference type="KEGG" id="agl:PYTT_2470"/>
<dbReference type="AlphaFoldDB" id="A0A1C7PAA7"/>
<evidence type="ECO:0000313" key="3">
    <source>
        <dbReference type="EMBL" id="SEI00292.1"/>
    </source>
</evidence>
<dbReference type="PROSITE" id="PS50005">
    <property type="entry name" value="TPR"/>
    <property type="match status" value="1"/>
</dbReference>
<dbReference type="Gene3D" id="1.25.40.10">
    <property type="entry name" value="Tetratricopeptide repeat domain"/>
    <property type="match status" value="6"/>
</dbReference>
<dbReference type="PANTHER" id="PTHR12558:SF44">
    <property type="entry name" value="TETRATRICOPEPTIDE REPEAT-CONTAINING PROTEIN"/>
    <property type="match status" value="1"/>
</dbReference>
<dbReference type="PANTHER" id="PTHR12558">
    <property type="entry name" value="CELL DIVISION CYCLE 16,23,27"/>
    <property type="match status" value="1"/>
</dbReference>
<keyword evidence="4" id="KW-1185">Reference proteome</keyword>
<evidence type="ECO:0000313" key="4">
    <source>
        <dbReference type="Proteomes" id="UP000176204"/>
    </source>
</evidence>
<dbReference type="SMART" id="SM00028">
    <property type="entry name" value="TPR"/>
    <property type="match status" value="8"/>
</dbReference>
<feature type="signal peptide" evidence="2">
    <location>
        <begin position="1"/>
        <end position="21"/>
    </location>
</feature>
<gene>
    <name evidence="3" type="ORF">PYTT_2470</name>
</gene>
<organism evidence="3 4">
    <name type="scientific">Akkermansia glycaniphila</name>
    <dbReference type="NCBI Taxonomy" id="1679444"/>
    <lineage>
        <taxon>Bacteria</taxon>
        <taxon>Pseudomonadati</taxon>
        <taxon>Verrucomicrobiota</taxon>
        <taxon>Verrucomicrobiia</taxon>
        <taxon>Verrucomicrobiales</taxon>
        <taxon>Akkermansiaceae</taxon>
        <taxon>Akkermansia</taxon>
    </lineage>
</organism>
<dbReference type="GO" id="GO:0051301">
    <property type="term" value="P:cell division"/>
    <property type="evidence" value="ECO:0007669"/>
    <property type="project" value="TreeGrafter"/>
</dbReference>
<dbReference type="Pfam" id="PF13174">
    <property type="entry name" value="TPR_6"/>
    <property type="match status" value="3"/>
</dbReference>
<dbReference type="RefSeq" id="WP_067777491.1">
    <property type="nucleotide sequence ID" value="NZ_LIGX01000037.1"/>
</dbReference>
<dbReference type="EMBL" id="LT629973">
    <property type="protein sequence ID" value="SEI00292.1"/>
    <property type="molecule type" value="Genomic_DNA"/>
</dbReference>
<dbReference type="OrthoDB" id="174598at2"/>
<dbReference type="Pfam" id="PF13432">
    <property type="entry name" value="TPR_16"/>
    <property type="match status" value="1"/>
</dbReference>
<dbReference type="SUPFAM" id="SSF48452">
    <property type="entry name" value="TPR-like"/>
    <property type="match status" value="3"/>
</dbReference>
<sequence length="825" mass="91502">MKYRFLISSVAATAAGLPAWAQYASPVAEAVEDEQTPLVANREADSMAIAEQMYAQSQTAELRDRPVERGDLLRRAASLFADFAARYPQSSQRSKALYYQAACLMEIGDVPQANLALAEIATRYQGRNDEFASAAAYKLASQSADEKNWSKAERYYTIALQNTTKPELKADILFRLGRTYTEMGDQNRAETMFRNLLATPGVSSQLVTAALSSLGPIYVATNRLQEAYDCYVRLCGQSGLDDKRRGAATLQAARLASQLGKTADSQQLYARLASIPGMSGYVSEGSMEGLVALYRDKNYAEIVRRAQAGMQPLGDPRLEARRCLIIGQAFMHQKQYAPAMEYFGMVEQAAPQTESALDAAYRRLVCAQESNSFDFLPLAEHYLQQYAASAAFAGNPTNDVVRFMYADRLLPVNAPEAVRQYGLVNVDNLPENARPDVALKKAWAMSQSKDPADAEKAAVELSDFINKYGKDKRAAQAYLYRGELYYKSGKEDLALADFEKVINSYGKTMAAATAWQRAAQICARKDPDKMIRYYQGLLENFPQIKPAATSEAHFAVAQALYEKDRAAEAVPHFQEARTINGEKYGSQVGMYLALCYYKLQDSDKLLDAMEALEQENSSTFQTLPLAIHRWLGWKCYQTGDYEAADKYLTIAVQRPDATAKPADVQKAEPVVWKTLAKARLALGKYHDALKAVDQYLGMETKPYSRADAMLDRSAILLGLGKTAEARKVAEEAIAMGVEGPLKASLRLALGDASFAEKKYGDAAKFYGTTAELFVSDKELKPKALYKAVRALMKDNRPEEAKRFTTILEEEFPGWRPDAKTEAFMK</sequence>